<dbReference type="OrthoDB" id="9798292at2"/>
<accession>A0A1X7G391</accession>
<evidence type="ECO:0000313" key="2">
    <source>
        <dbReference type="Proteomes" id="UP000192934"/>
    </source>
</evidence>
<dbReference type="STRING" id="941907.SAMN06295910_1060"/>
<evidence type="ECO:0008006" key="3">
    <source>
        <dbReference type="Google" id="ProtNLM"/>
    </source>
</evidence>
<dbReference type="EMBL" id="LT840185">
    <property type="protein sequence ID" value="SMF63301.1"/>
    <property type="molecule type" value="Genomic_DNA"/>
</dbReference>
<name>A0A1X7G391_9SPHN</name>
<keyword evidence="2" id="KW-1185">Reference proteome</keyword>
<dbReference type="AlphaFoldDB" id="A0A1X7G391"/>
<protein>
    <recommendedName>
        <fullName evidence="3">DUF1489 family protein</fullName>
    </recommendedName>
</protein>
<sequence>MPLHISKVAVGCASFSALRNRQARRMRDGFVPVLTRFRPKRADELIGGSLFWIVKHRIIARQEILGFEDAAERRTLIRLDPAVVPLTAAPKRAHQGWRYLNAEDAPADLGEGVAGILELPPAMARQLATLALI</sequence>
<gene>
    <name evidence="1" type="ORF">SAMN06295910_1060</name>
</gene>
<evidence type="ECO:0000313" key="1">
    <source>
        <dbReference type="EMBL" id="SMF63301.1"/>
    </source>
</evidence>
<dbReference type="Proteomes" id="UP000192934">
    <property type="component" value="Chromosome I"/>
</dbReference>
<dbReference type="PIRSF" id="PIRSF032025">
    <property type="entry name" value="UCP032025"/>
    <property type="match status" value="1"/>
</dbReference>
<dbReference type="InterPro" id="IPR008320">
    <property type="entry name" value="UCP032025"/>
</dbReference>
<organism evidence="1 2">
    <name type="scientific">Allosphingosinicella indica</name>
    <dbReference type="NCBI Taxonomy" id="941907"/>
    <lineage>
        <taxon>Bacteria</taxon>
        <taxon>Pseudomonadati</taxon>
        <taxon>Pseudomonadota</taxon>
        <taxon>Alphaproteobacteria</taxon>
        <taxon>Sphingomonadales</taxon>
        <taxon>Sphingomonadaceae</taxon>
        <taxon>Allosphingosinicella</taxon>
    </lineage>
</organism>
<dbReference type="Pfam" id="PF07370">
    <property type="entry name" value="DUF1489"/>
    <property type="match status" value="1"/>
</dbReference>
<reference evidence="2" key="1">
    <citation type="submission" date="2017-04" db="EMBL/GenBank/DDBJ databases">
        <authorList>
            <person name="Varghese N."/>
            <person name="Submissions S."/>
        </authorList>
    </citation>
    <scope>NUCLEOTIDE SEQUENCE [LARGE SCALE GENOMIC DNA]</scope>
    <source>
        <strain evidence="2">Dd16</strain>
    </source>
</reference>
<proteinExistence type="predicted"/>
<dbReference type="RefSeq" id="WP_085217839.1">
    <property type="nucleotide sequence ID" value="NZ_LT840185.1"/>
</dbReference>